<feature type="region of interest" description="Disordered" evidence="1">
    <location>
        <begin position="1"/>
        <end position="32"/>
    </location>
</feature>
<evidence type="ECO:0000256" key="1">
    <source>
        <dbReference type="SAM" id="MobiDB-lite"/>
    </source>
</evidence>
<proteinExistence type="predicted"/>
<dbReference type="AlphaFoldDB" id="A0A4C1TVB8"/>
<protein>
    <submittedName>
        <fullName evidence="2">Uncharacterized protein</fullName>
    </submittedName>
</protein>
<reference evidence="2 3" key="1">
    <citation type="journal article" date="2019" name="Commun. Biol.">
        <title>The bagworm genome reveals a unique fibroin gene that provides high tensile strength.</title>
        <authorList>
            <person name="Kono N."/>
            <person name="Nakamura H."/>
            <person name="Ohtoshi R."/>
            <person name="Tomita M."/>
            <person name="Numata K."/>
            <person name="Arakawa K."/>
        </authorList>
    </citation>
    <scope>NUCLEOTIDE SEQUENCE [LARGE SCALE GENOMIC DNA]</scope>
</reference>
<evidence type="ECO:0000313" key="2">
    <source>
        <dbReference type="EMBL" id="GBP17982.1"/>
    </source>
</evidence>
<gene>
    <name evidence="2" type="ORF">EVAR_16926_1</name>
</gene>
<name>A0A4C1TVB8_EUMVA</name>
<sequence>MGRSRAAFQKQRVTNSRSQSQPRDIISSDEIGPSAAEDYLITGQKSEKAQRRALTARRVCGGGGRERTRARTENAASPAAASALIRFDECARAGVLHQKSSN</sequence>
<comment type="caution">
    <text evidence="2">The sequence shown here is derived from an EMBL/GenBank/DDBJ whole genome shotgun (WGS) entry which is preliminary data.</text>
</comment>
<dbReference type="EMBL" id="BGZK01000092">
    <property type="protein sequence ID" value="GBP17982.1"/>
    <property type="molecule type" value="Genomic_DNA"/>
</dbReference>
<feature type="compositionally biased region" description="Polar residues" evidence="1">
    <location>
        <begin position="11"/>
        <end position="22"/>
    </location>
</feature>
<evidence type="ECO:0000313" key="3">
    <source>
        <dbReference type="Proteomes" id="UP000299102"/>
    </source>
</evidence>
<dbReference type="Proteomes" id="UP000299102">
    <property type="component" value="Unassembled WGS sequence"/>
</dbReference>
<organism evidence="2 3">
    <name type="scientific">Eumeta variegata</name>
    <name type="common">Bagworm moth</name>
    <name type="synonym">Eumeta japonica</name>
    <dbReference type="NCBI Taxonomy" id="151549"/>
    <lineage>
        <taxon>Eukaryota</taxon>
        <taxon>Metazoa</taxon>
        <taxon>Ecdysozoa</taxon>
        <taxon>Arthropoda</taxon>
        <taxon>Hexapoda</taxon>
        <taxon>Insecta</taxon>
        <taxon>Pterygota</taxon>
        <taxon>Neoptera</taxon>
        <taxon>Endopterygota</taxon>
        <taxon>Lepidoptera</taxon>
        <taxon>Glossata</taxon>
        <taxon>Ditrysia</taxon>
        <taxon>Tineoidea</taxon>
        <taxon>Psychidae</taxon>
        <taxon>Oiketicinae</taxon>
        <taxon>Eumeta</taxon>
    </lineage>
</organism>
<keyword evidence="3" id="KW-1185">Reference proteome</keyword>
<feature type="region of interest" description="Disordered" evidence="1">
    <location>
        <begin position="44"/>
        <end position="78"/>
    </location>
</feature>
<accession>A0A4C1TVB8</accession>